<evidence type="ECO:0000256" key="5">
    <source>
        <dbReference type="ARBA" id="ARBA00023002"/>
    </source>
</evidence>
<comment type="caution">
    <text evidence="7">The sequence shown here is derived from an EMBL/GenBank/DDBJ whole genome shotgun (WGS) entry which is preliminary data.</text>
</comment>
<name>A0A9P5LBN6_9HYPO</name>
<dbReference type="GO" id="GO:0008115">
    <property type="term" value="F:sarcosine oxidase activity"/>
    <property type="evidence" value="ECO:0007669"/>
    <property type="project" value="TreeGrafter"/>
</dbReference>
<feature type="domain" description="FAD dependent oxidoreductase" evidence="6">
    <location>
        <begin position="7"/>
        <end position="382"/>
    </location>
</feature>
<dbReference type="InterPro" id="IPR006076">
    <property type="entry name" value="FAD-dep_OxRdtase"/>
</dbReference>
<dbReference type="EMBL" id="JAANBB010000092">
    <property type="protein sequence ID" value="KAF7550736.1"/>
    <property type="molecule type" value="Genomic_DNA"/>
</dbReference>
<evidence type="ECO:0000256" key="3">
    <source>
        <dbReference type="ARBA" id="ARBA00022630"/>
    </source>
</evidence>
<dbReference type="AlphaFoldDB" id="A0A9P5LBN6"/>
<protein>
    <recommendedName>
        <fullName evidence="6">FAD dependent oxidoreductase domain-containing protein</fullName>
    </recommendedName>
</protein>
<organism evidence="7 8">
    <name type="scientific">Cylindrodendrum hubeiense</name>
    <dbReference type="NCBI Taxonomy" id="595255"/>
    <lineage>
        <taxon>Eukaryota</taxon>
        <taxon>Fungi</taxon>
        <taxon>Dikarya</taxon>
        <taxon>Ascomycota</taxon>
        <taxon>Pezizomycotina</taxon>
        <taxon>Sordariomycetes</taxon>
        <taxon>Hypocreomycetidae</taxon>
        <taxon>Hypocreales</taxon>
        <taxon>Nectriaceae</taxon>
        <taxon>Cylindrodendrum</taxon>
    </lineage>
</organism>
<dbReference type="SUPFAM" id="SSF51905">
    <property type="entry name" value="FAD/NAD(P)-binding domain"/>
    <property type="match status" value="1"/>
</dbReference>
<dbReference type="GO" id="GO:0050660">
    <property type="term" value="F:flavin adenine dinucleotide binding"/>
    <property type="evidence" value="ECO:0007669"/>
    <property type="project" value="InterPro"/>
</dbReference>
<evidence type="ECO:0000313" key="8">
    <source>
        <dbReference type="Proteomes" id="UP000722485"/>
    </source>
</evidence>
<keyword evidence="4" id="KW-0274">FAD</keyword>
<keyword evidence="5" id="KW-0560">Oxidoreductase</keyword>
<evidence type="ECO:0000259" key="6">
    <source>
        <dbReference type="Pfam" id="PF01266"/>
    </source>
</evidence>
<comment type="cofactor">
    <cofactor evidence="1">
        <name>FAD</name>
        <dbReference type="ChEBI" id="CHEBI:57692"/>
    </cofactor>
</comment>
<dbReference type="PANTHER" id="PTHR10961:SF26">
    <property type="entry name" value="L-SACCHAROPINE OXIDASE"/>
    <property type="match status" value="1"/>
</dbReference>
<evidence type="ECO:0000256" key="4">
    <source>
        <dbReference type="ARBA" id="ARBA00022827"/>
    </source>
</evidence>
<dbReference type="Proteomes" id="UP000722485">
    <property type="component" value="Unassembled WGS sequence"/>
</dbReference>
<dbReference type="InterPro" id="IPR045170">
    <property type="entry name" value="MTOX"/>
</dbReference>
<accession>A0A9P5LBN6</accession>
<reference evidence="7" key="1">
    <citation type="submission" date="2020-03" db="EMBL/GenBank/DDBJ databases">
        <title>Draft Genome Sequence of Cylindrodendrum hubeiense.</title>
        <authorList>
            <person name="Buettner E."/>
            <person name="Kellner H."/>
        </authorList>
    </citation>
    <scope>NUCLEOTIDE SEQUENCE</scope>
    <source>
        <strain evidence="7">IHI 201604</strain>
    </source>
</reference>
<dbReference type="Gene3D" id="3.30.9.10">
    <property type="entry name" value="D-Amino Acid Oxidase, subunit A, domain 2"/>
    <property type="match status" value="1"/>
</dbReference>
<dbReference type="OrthoDB" id="2219495at2759"/>
<gene>
    <name evidence="7" type="ORF">G7Z17_g5518</name>
</gene>
<comment type="similarity">
    <text evidence="2">Belongs to the MSOX/MTOX family.</text>
</comment>
<keyword evidence="8" id="KW-1185">Reference proteome</keyword>
<dbReference type="InterPro" id="IPR036188">
    <property type="entry name" value="FAD/NAD-bd_sf"/>
</dbReference>
<evidence type="ECO:0000313" key="7">
    <source>
        <dbReference type="EMBL" id="KAF7550736.1"/>
    </source>
</evidence>
<dbReference type="Pfam" id="PF01266">
    <property type="entry name" value="DAO"/>
    <property type="match status" value="1"/>
</dbReference>
<proteinExistence type="inferred from homology"/>
<evidence type="ECO:0000256" key="1">
    <source>
        <dbReference type="ARBA" id="ARBA00001974"/>
    </source>
</evidence>
<dbReference type="Gene3D" id="3.50.50.60">
    <property type="entry name" value="FAD/NAD(P)-binding domain"/>
    <property type="match status" value="1"/>
</dbReference>
<dbReference type="PANTHER" id="PTHR10961">
    <property type="entry name" value="PEROXISOMAL SARCOSINE OXIDASE"/>
    <property type="match status" value="1"/>
</dbReference>
<keyword evidence="3" id="KW-0285">Flavoprotein</keyword>
<sequence>MDKTAPIAILGGGAFGLSTALHFVDAGYTNITVFERDERIPSQYSAAADLNKIVRAEYEDSFYTDLVLEAMEGWRTPLFGPYYHETGYIVATSGKAPQKAVNSLEKALASVSKHPTLKSGIKPLNTVKDFRDYAWQFSGPLNGFKGYFNRVAGYAHSGNALRAVHLHCASRGVRFLLGEKSGKVVSLRYDQTGRCSGITTADGVEHTADMTICALGAFGASLIPSLGKFAVARCWSVAHVQLTEAECDLLRGLPVTNVRDLGFFFEPDPATRLFKLCPLGAGYTNTHGGTSLPPTNPNEGPLRDFIPLEDELKLRQLLRETLPWMADRPFVDRKMCWFSDTQDSEYCIDFVPGTQNSLVVLSGDSGHGFKMMPTFGKWVLDLVNNGKQELQRWQWKSPEKQNSNWGDAVSWRVGTAKELSGLAAESNKVLKARL</sequence>
<evidence type="ECO:0000256" key="2">
    <source>
        <dbReference type="ARBA" id="ARBA00010989"/>
    </source>
</evidence>
<dbReference type="GO" id="GO:0051698">
    <property type="term" value="F:saccharopine oxidase activity"/>
    <property type="evidence" value="ECO:0007669"/>
    <property type="project" value="TreeGrafter"/>
</dbReference>